<dbReference type="SUPFAM" id="SSF56112">
    <property type="entry name" value="Protein kinase-like (PK-like)"/>
    <property type="match status" value="1"/>
</dbReference>
<name>A0A846QIT1_9BACT</name>
<dbReference type="InterPro" id="IPR011009">
    <property type="entry name" value="Kinase-like_dom_sf"/>
</dbReference>
<dbReference type="Proteomes" id="UP000580856">
    <property type="component" value="Unassembled WGS sequence"/>
</dbReference>
<accession>A0A846QIT1</accession>
<evidence type="ECO:0008006" key="3">
    <source>
        <dbReference type="Google" id="ProtNLM"/>
    </source>
</evidence>
<dbReference type="RefSeq" id="WP_167941166.1">
    <property type="nucleotide sequence ID" value="NZ_JAATJA010000002.1"/>
</dbReference>
<evidence type="ECO:0000313" key="1">
    <source>
        <dbReference type="EMBL" id="NJB68071.1"/>
    </source>
</evidence>
<keyword evidence="2" id="KW-1185">Reference proteome</keyword>
<protein>
    <recommendedName>
        <fullName evidence="3">Serine/threonine protein kinase</fullName>
    </recommendedName>
</protein>
<reference evidence="1 2" key="1">
    <citation type="submission" date="2020-03" db="EMBL/GenBank/DDBJ databases">
        <title>Genomic Encyclopedia of Type Strains, Phase IV (KMG-IV): sequencing the most valuable type-strain genomes for metagenomic binning, comparative biology and taxonomic classification.</title>
        <authorList>
            <person name="Goeker M."/>
        </authorList>
    </citation>
    <scope>NUCLEOTIDE SEQUENCE [LARGE SCALE GENOMIC DNA]</scope>
    <source>
        <strain evidence="1 2">DSM 24233</strain>
    </source>
</reference>
<organism evidence="1 2">
    <name type="scientific">Desulfobaculum xiamenense</name>
    <dbReference type="NCBI Taxonomy" id="995050"/>
    <lineage>
        <taxon>Bacteria</taxon>
        <taxon>Pseudomonadati</taxon>
        <taxon>Thermodesulfobacteriota</taxon>
        <taxon>Desulfovibrionia</taxon>
        <taxon>Desulfovibrionales</taxon>
        <taxon>Desulfovibrionaceae</taxon>
        <taxon>Desulfobaculum</taxon>
    </lineage>
</organism>
<gene>
    <name evidence="1" type="ORF">GGQ74_001744</name>
</gene>
<comment type="caution">
    <text evidence="1">The sequence shown here is derived from an EMBL/GenBank/DDBJ whole genome shotgun (WGS) entry which is preliminary data.</text>
</comment>
<evidence type="ECO:0000313" key="2">
    <source>
        <dbReference type="Proteomes" id="UP000580856"/>
    </source>
</evidence>
<dbReference type="AlphaFoldDB" id="A0A846QIT1"/>
<sequence>MSEEVRDLVRRFMPEFPVARCGQIYTDTTEFMNIDYGDVIRLGGLHYMVLRDEMERRFGIEDPKYWVKRCRVLETGERRIVKLVFHENFPLRIGSMEVRCFRSPEKEARILNLVRGDHRFMQGQPTVDSRGNIVRILELVQGRRLDSIVEGLEMTHRDYFFQVFPDILERFIDACEAIGFLHSRFEKHGDIRRDHLWVEHATGRYCWIDFDYTFDFQENPFGLDLFGLGNILVFLVGKGDLIREVFRDRGFTTPEEMGLVHEDHSIVFANRVVNLRKLYPYIPEQLNNVLMHFSAGTFVYYDSVDELLAELRPCLPLLRQAARAERAGT</sequence>
<dbReference type="EMBL" id="JAATJA010000002">
    <property type="protein sequence ID" value="NJB68071.1"/>
    <property type="molecule type" value="Genomic_DNA"/>
</dbReference>
<proteinExistence type="predicted"/>